<dbReference type="EMBL" id="CACVAU010000021">
    <property type="protein sequence ID" value="CAA6806286.1"/>
    <property type="molecule type" value="Genomic_DNA"/>
</dbReference>
<accession>A0A6S6SM19</accession>
<feature type="transmembrane region" description="Helical" evidence="1">
    <location>
        <begin position="129"/>
        <end position="156"/>
    </location>
</feature>
<name>A0A6S6SM19_9BACT</name>
<organism evidence="2">
    <name type="scientific">uncultured Sulfurovum sp</name>
    <dbReference type="NCBI Taxonomy" id="269237"/>
    <lineage>
        <taxon>Bacteria</taxon>
        <taxon>Pseudomonadati</taxon>
        <taxon>Campylobacterota</taxon>
        <taxon>Epsilonproteobacteria</taxon>
        <taxon>Campylobacterales</taxon>
        <taxon>Sulfurovaceae</taxon>
        <taxon>Sulfurovum</taxon>
        <taxon>environmental samples</taxon>
    </lineage>
</organism>
<keyword evidence="1" id="KW-1133">Transmembrane helix</keyword>
<feature type="transmembrane region" description="Helical" evidence="1">
    <location>
        <begin position="60"/>
        <end position="81"/>
    </location>
</feature>
<feature type="transmembrane region" description="Helical" evidence="1">
    <location>
        <begin position="193"/>
        <end position="215"/>
    </location>
</feature>
<feature type="transmembrane region" description="Helical" evidence="1">
    <location>
        <begin position="7"/>
        <end position="27"/>
    </location>
</feature>
<feature type="transmembrane region" description="Helical" evidence="1">
    <location>
        <begin position="283"/>
        <end position="303"/>
    </location>
</feature>
<feature type="transmembrane region" description="Helical" evidence="1">
    <location>
        <begin position="227"/>
        <end position="247"/>
    </location>
</feature>
<sequence length="369" mass="42928">MSQLQFYAFYCFYAIALFYLAITLPIGTHEAVIYYTDDGILRTLTHLSKGWFSNGLDFRLPFLLFALLNIPLFFLMSRAYFHKVEDSYLATTIFALLPGIITSAILVNIAVLVITLVMVFLILNVKKLVWLQAVVAILLLYLHDASIIFFISLAIYSAFKRNSLLFTVSILLIAVSFLYFNRLHVGGHPSGEFLELFALYAALFSPLVFIYFFYALYRIWLRERKEILWYISFSSFSLSILLSLRQQVIMTDFAPYVIVAVVLMMLVYKRTVNVRLPQFQKTYRLGFNIVLGSLIFSALIILFHKPLFLLYEDKTKHFSYAFYEPYWQVMELKEIGQECYTVTQPKVQFQLKYHGIEACTKLGVPKIHR</sequence>
<protein>
    <submittedName>
        <fullName evidence="2">Membrane protein</fullName>
    </submittedName>
</protein>
<dbReference type="AlphaFoldDB" id="A0A6S6SM19"/>
<evidence type="ECO:0000256" key="1">
    <source>
        <dbReference type="SAM" id="Phobius"/>
    </source>
</evidence>
<evidence type="ECO:0000313" key="2">
    <source>
        <dbReference type="EMBL" id="CAA6806286.1"/>
    </source>
</evidence>
<feature type="transmembrane region" description="Helical" evidence="1">
    <location>
        <begin position="93"/>
        <end position="123"/>
    </location>
</feature>
<gene>
    <name evidence="2" type="ORF">HELGO_WM12764</name>
</gene>
<proteinExistence type="predicted"/>
<reference evidence="2" key="1">
    <citation type="submission" date="2020-01" db="EMBL/GenBank/DDBJ databases">
        <authorList>
            <person name="Meier V. D."/>
            <person name="Meier V D."/>
        </authorList>
    </citation>
    <scope>NUCLEOTIDE SEQUENCE</scope>
    <source>
        <strain evidence="2">HLG_WM_MAG_05</strain>
    </source>
</reference>
<feature type="transmembrane region" description="Helical" evidence="1">
    <location>
        <begin position="253"/>
        <end position="271"/>
    </location>
</feature>
<keyword evidence="1" id="KW-0812">Transmembrane</keyword>
<keyword evidence="1" id="KW-0472">Membrane</keyword>
<feature type="transmembrane region" description="Helical" evidence="1">
    <location>
        <begin position="163"/>
        <end position="181"/>
    </location>
</feature>